<feature type="signal peptide" evidence="2">
    <location>
        <begin position="1"/>
        <end position="19"/>
    </location>
</feature>
<accession>A0ABR3IRV5</accession>
<evidence type="ECO:0000313" key="4">
    <source>
        <dbReference type="Proteomes" id="UP001556367"/>
    </source>
</evidence>
<dbReference type="EMBL" id="JASNQZ010000015">
    <property type="protein sequence ID" value="KAL0946002.1"/>
    <property type="molecule type" value="Genomic_DNA"/>
</dbReference>
<dbReference type="Proteomes" id="UP001556367">
    <property type="component" value="Unassembled WGS sequence"/>
</dbReference>
<name>A0ABR3IRV5_9AGAR</name>
<keyword evidence="2" id="KW-0732">Signal</keyword>
<reference evidence="4" key="1">
    <citation type="submission" date="2024-06" db="EMBL/GenBank/DDBJ databases">
        <title>Multi-omics analyses provide insights into the biosynthesis of the anticancer antibiotic pleurotin in Hohenbuehelia grisea.</title>
        <authorList>
            <person name="Weaver J.A."/>
            <person name="Alberti F."/>
        </authorList>
    </citation>
    <scope>NUCLEOTIDE SEQUENCE [LARGE SCALE GENOMIC DNA]</scope>
    <source>
        <strain evidence="4">T-177</strain>
    </source>
</reference>
<sequence length="960" mass="97124">MKLGALLAVVTLSPLLVHAANDWRRPCFDGQCSYDLRKPDGSVSATLKLVGSPDSISDITPAAGWTILGCDPDAEAQDIRLVCTSGNATDCRHLYRKIGAAGKLVRLPDNCGKSAFARVARNWVHKNQTIPSHIRNRLARRGIETPQVQGLQLDTNFAAIDHTQLGTISLFAEGTTIPGANGNLTLTQSEPLRRRHHRLAHRGFFDGIKDGLKNGADLVGDALSNFNKIDVSKTADIPAIDVNKNFPVFSKSLTCPSKSGTSSASASVSVSMDTTLHAVVQVGFAAHGTLVPPSLDSVGLFAGFDADFAGSLNLAASASGTIDSGVISFFEAGLPGLDFPKILSIGPVFKIQGQAKASLQSDVNLKLGMAYSAKNAKLYFPASKAQASGGNFSPGNSPLKLSVDPSISVKGSVEAHLIPRIEFGITALGAVKSTVFLDLDAYAALSLTLNARAAVSTAIGPTSSSSAVTSSVRPSSASASSLSSIHTSSSIILSSLISSPAYSSPTASASTPASSIVSPSVSVSHYSSSTVVSSPSIPSSAFLSSSTPYVYVSSAGPASSASASGYSLSSSAAHSTATASGSTVLISASSISGSSIASASSSSSGAYSSGQASGAPFSSSSFPIDISPVTSSSTASSSSNIYVPVSSAIGSGSVSSQSSPTGYASSSATTALPSLSLTASVSGTSTHPHPSPSSSPVFSLSTATSQSACTVAPPVTVTVTVTAAGAGGSIVPPSVPSSSVIISSAISSANWYTRVPEPSTSASPVHAPVYSSLAVDIAPSVSASDAFTIETAIPSAAATHPAGGPAVLTTSAATKKCKTRPAGTTPTTAPAVSAHAHYRRHAHAHPKRSASASVDGCVEVTAGFDVRAGADASFFGLFNTGTQVSLFSKKFEVFKKCFGASTAKRDEDLAPRAPASTLVGQQRGSAKLEEKRDLGCLLPSLESLIGLVDEPIPASSIQAI</sequence>
<evidence type="ECO:0000256" key="2">
    <source>
        <dbReference type="SAM" id="SignalP"/>
    </source>
</evidence>
<evidence type="ECO:0000256" key="1">
    <source>
        <dbReference type="SAM" id="MobiDB-lite"/>
    </source>
</evidence>
<feature type="chain" id="PRO_5046617381" evidence="2">
    <location>
        <begin position="20"/>
        <end position="960"/>
    </location>
</feature>
<comment type="caution">
    <text evidence="3">The sequence shown here is derived from an EMBL/GenBank/DDBJ whole genome shotgun (WGS) entry which is preliminary data.</text>
</comment>
<gene>
    <name evidence="3" type="ORF">HGRIS_012278</name>
</gene>
<proteinExistence type="predicted"/>
<protein>
    <submittedName>
        <fullName evidence="3">Uncharacterized protein</fullName>
    </submittedName>
</protein>
<organism evidence="3 4">
    <name type="scientific">Hohenbuehelia grisea</name>
    <dbReference type="NCBI Taxonomy" id="104357"/>
    <lineage>
        <taxon>Eukaryota</taxon>
        <taxon>Fungi</taxon>
        <taxon>Dikarya</taxon>
        <taxon>Basidiomycota</taxon>
        <taxon>Agaricomycotina</taxon>
        <taxon>Agaricomycetes</taxon>
        <taxon>Agaricomycetidae</taxon>
        <taxon>Agaricales</taxon>
        <taxon>Pleurotineae</taxon>
        <taxon>Pleurotaceae</taxon>
        <taxon>Hohenbuehelia</taxon>
    </lineage>
</organism>
<evidence type="ECO:0000313" key="3">
    <source>
        <dbReference type="EMBL" id="KAL0946002.1"/>
    </source>
</evidence>
<keyword evidence="4" id="KW-1185">Reference proteome</keyword>
<feature type="region of interest" description="Disordered" evidence="1">
    <location>
        <begin position="679"/>
        <end position="698"/>
    </location>
</feature>